<keyword evidence="3" id="KW-1185">Reference proteome</keyword>
<dbReference type="RefSeq" id="XP_033381377.1">
    <property type="nucleotide sequence ID" value="XM_033522522.1"/>
</dbReference>
<dbReference type="GeneID" id="54279919"/>
<evidence type="ECO:0000313" key="2">
    <source>
        <dbReference type="EMBL" id="KAF2013038.1"/>
    </source>
</evidence>
<sequence>MGASHSLQQVNRSFMLCLIIAFEFSSQPPAMSGTNIDWRWQLCNTHRIARPVSAVSVLFRNIACRIIARWTMFPSVMFRKVAIPTCMAPAIQQSLSVHTHHVTSANSSEEWHPELRSIIHVNER</sequence>
<evidence type="ECO:0000313" key="3">
    <source>
        <dbReference type="Proteomes" id="UP000799778"/>
    </source>
</evidence>
<dbReference type="AlphaFoldDB" id="A0A6A5XIF9"/>
<accession>A0A6A5XIF9</accession>
<organism evidence="2 3">
    <name type="scientific">Aaosphaeria arxii CBS 175.79</name>
    <dbReference type="NCBI Taxonomy" id="1450172"/>
    <lineage>
        <taxon>Eukaryota</taxon>
        <taxon>Fungi</taxon>
        <taxon>Dikarya</taxon>
        <taxon>Ascomycota</taxon>
        <taxon>Pezizomycotina</taxon>
        <taxon>Dothideomycetes</taxon>
        <taxon>Pleosporomycetidae</taxon>
        <taxon>Pleosporales</taxon>
        <taxon>Pleosporales incertae sedis</taxon>
        <taxon>Aaosphaeria</taxon>
    </lineage>
</organism>
<evidence type="ECO:0000256" key="1">
    <source>
        <dbReference type="SAM" id="SignalP"/>
    </source>
</evidence>
<gene>
    <name evidence="2" type="ORF">BU24DRAFT_262828</name>
</gene>
<feature type="chain" id="PRO_5025512715" description="Secreted protein" evidence="1">
    <location>
        <begin position="34"/>
        <end position="124"/>
    </location>
</feature>
<feature type="signal peptide" evidence="1">
    <location>
        <begin position="1"/>
        <end position="33"/>
    </location>
</feature>
<proteinExistence type="predicted"/>
<protein>
    <recommendedName>
        <fullName evidence="4">Secreted protein</fullName>
    </recommendedName>
</protein>
<evidence type="ECO:0008006" key="4">
    <source>
        <dbReference type="Google" id="ProtNLM"/>
    </source>
</evidence>
<dbReference type="Proteomes" id="UP000799778">
    <property type="component" value="Unassembled WGS sequence"/>
</dbReference>
<reference evidence="2" key="1">
    <citation type="journal article" date="2020" name="Stud. Mycol.">
        <title>101 Dothideomycetes genomes: a test case for predicting lifestyles and emergence of pathogens.</title>
        <authorList>
            <person name="Haridas S."/>
            <person name="Albert R."/>
            <person name="Binder M."/>
            <person name="Bloem J."/>
            <person name="Labutti K."/>
            <person name="Salamov A."/>
            <person name="Andreopoulos B."/>
            <person name="Baker S."/>
            <person name="Barry K."/>
            <person name="Bills G."/>
            <person name="Bluhm B."/>
            <person name="Cannon C."/>
            <person name="Castanera R."/>
            <person name="Culley D."/>
            <person name="Daum C."/>
            <person name="Ezra D."/>
            <person name="Gonzalez J."/>
            <person name="Henrissat B."/>
            <person name="Kuo A."/>
            <person name="Liang C."/>
            <person name="Lipzen A."/>
            <person name="Lutzoni F."/>
            <person name="Magnuson J."/>
            <person name="Mondo S."/>
            <person name="Nolan M."/>
            <person name="Ohm R."/>
            <person name="Pangilinan J."/>
            <person name="Park H.-J."/>
            <person name="Ramirez L."/>
            <person name="Alfaro M."/>
            <person name="Sun H."/>
            <person name="Tritt A."/>
            <person name="Yoshinaga Y."/>
            <person name="Zwiers L.-H."/>
            <person name="Turgeon B."/>
            <person name="Goodwin S."/>
            <person name="Spatafora J."/>
            <person name="Crous P."/>
            <person name="Grigoriev I."/>
        </authorList>
    </citation>
    <scope>NUCLEOTIDE SEQUENCE</scope>
    <source>
        <strain evidence="2">CBS 175.79</strain>
    </source>
</reference>
<dbReference type="EMBL" id="ML978072">
    <property type="protein sequence ID" value="KAF2013038.1"/>
    <property type="molecule type" value="Genomic_DNA"/>
</dbReference>
<keyword evidence="1" id="KW-0732">Signal</keyword>
<name>A0A6A5XIF9_9PLEO</name>